<evidence type="ECO:0000256" key="1">
    <source>
        <dbReference type="SAM" id="MobiDB-lite"/>
    </source>
</evidence>
<gene>
    <name evidence="2" type="ordered locus">Hsero_2273</name>
</gene>
<feature type="compositionally biased region" description="Basic and acidic residues" evidence="1">
    <location>
        <begin position="347"/>
        <end position="358"/>
    </location>
</feature>
<feature type="region of interest" description="Disordered" evidence="1">
    <location>
        <begin position="188"/>
        <end position="235"/>
    </location>
</feature>
<accession>D8IUB0</accession>
<dbReference type="HOGENOM" id="CLU_670436_0_0_4"/>
<dbReference type="EMBL" id="CP002039">
    <property type="protein sequence ID" value="ADJ63772.1"/>
    <property type="molecule type" value="Genomic_DNA"/>
</dbReference>
<keyword evidence="3" id="KW-1185">Reference proteome</keyword>
<name>D8IUB0_HERSS</name>
<proteinExistence type="predicted"/>
<feature type="region of interest" description="Disordered" evidence="1">
    <location>
        <begin position="341"/>
        <end position="410"/>
    </location>
</feature>
<evidence type="ECO:0000313" key="3">
    <source>
        <dbReference type="Proteomes" id="UP000000329"/>
    </source>
</evidence>
<organism evidence="2 3">
    <name type="scientific">Herbaspirillum seropedicae (strain SmR1)</name>
    <dbReference type="NCBI Taxonomy" id="757424"/>
    <lineage>
        <taxon>Bacteria</taxon>
        <taxon>Pseudomonadati</taxon>
        <taxon>Pseudomonadota</taxon>
        <taxon>Betaproteobacteria</taxon>
        <taxon>Burkholderiales</taxon>
        <taxon>Oxalobacteraceae</taxon>
        <taxon>Herbaspirillum</taxon>
    </lineage>
</organism>
<feature type="compositionally biased region" description="Basic residues" evidence="1">
    <location>
        <begin position="210"/>
        <end position="231"/>
    </location>
</feature>
<protein>
    <submittedName>
        <fullName evidence="2">Uncharacterized protein</fullName>
    </submittedName>
</protein>
<dbReference type="Proteomes" id="UP000000329">
    <property type="component" value="Chromosome"/>
</dbReference>
<evidence type="ECO:0000313" key="2">
    <source>
        <dbReference type="EMBL" id="ADJ63772.1"/>
    </source>
</evidence>
<sequence length="410" mass="43070">MLVVDIRITAIDVDTVAALPHQDGLERQAIAPAQEVIEHARPHRREREVDRQQAAAIGIVDQVVGTGGQVFGVGRIRMGEMEGRQQAHLAGAAGGDLVGRAGIAGDAILLEAHVGHRLIGAARFPDGTLVQRITRIDHHIVGARLRHLVIGQRHAGAFHRGITGLVAVINGQLVGIAAHPQRVCPGCRSGRGRSSGGRCSRSATGCGQRGHAHARGLGRMRQRRRGGRHGTAKGDTAVLTEKSRSIRAPAGAETFILAIDETLHVLGHVIDVAAVAAARSAGIALARALLEQPGHQRARRGNRRRVLAHREIGRTDRIGLDQVGRQAVLVEGLVGTAQATGIGGQRQGERTGRGHQQRDGVGIKTCLHAGQEGSERIRDRPMASPAVDAAPAGPAGRAGSPACRCPGRSP</sequence>
<dbReference type="KEGG" id="hse:Hsero_2273"/>
<dbReference type="AlphaFoldDB" id="D8IUB0"/>
<reference evidence="2 3" key="1">
    <citation type="submission" date="2010-04" db="EMBL/GenBank/DDBJ databases">
        <title>The genome of Herbaspirillum seropedicae SmR1, an endophytic, nitrogen-fixing, plant-growth promoting beta-Proteobacteria.</title>
        <authorList>
            <person name="Pedrosa F.O."/>
            <person name="Monteiro R.A."/>
            <person name="Wassem R."/>
            <person name="Cruz L.M."/>
            <person name="Ayub R.A."/>
            <person name="Colauto N.B."/>
            <person name="Fernandez M.A."/>
            <person name="Fungaro M.H.P."/>
            <person name="Grisard E.C."/>
            <person name="Hungria M."/>
            <person name="Madeira H.M.F."/>
            <person name="Nodari R.O."/>
            <person name="Osaku C.A."/>
            <person name="Petzl-Erler M.L."/>
            <person name="Terenzi H."/>
            <person name="Vieira L.G.E."/>
            <person name="Almeida M.I.M."/>
            <person name="Alves L.R."/>
            <person name="Arantes O.M.N."/>
            <person name="Balsanelli E."/>
            <person name="Barcellos F.G."/>
            <person name="Baura V.A."/>
            <person name="Binde D.R."/>
            <person name="Campo R.J."/>
            <person name="Chubatsu L.S."/>
            <person name="Chueire L.M.O."/>
            <person name="Ciferri R.R."/>
            <person name="Correa L.C."/>
            <person name="da Conceicao Silva J.L."/>
            <person name="Dabul A.N.G."/>
            <person name="Dambros B.P."/>
            <person name="Faoro H."/>
            <person name="Favetti A."/>
            <person name="Friedermann G."/>
            <person name="Furlaneto M.C."/>
            <person name="Gasques L.S."/>
            <person name="Gimenes C.C.T."/>
            <person name="Gioppo N.M.R."/>
            <person name="Glienke-Blanco C."/>
            <person name="Godoy L.P."/>
            <person name="Guerra M.P."/>
            <person name="Karp S."/>
            <person name="Kava-Cordeiro V."/>
            <person name="Margarido V.P."/>
            <person name="Mathioni S.M."/>
            <person name="Menck-Soares M.A."/>
            <person name="Murace N.K."/>
            <person name="Nicolas M.F."/>
            <person name="Oliveira C.E.C."/>
            <person name="Pagnan N.A.B."/>
            <person name="Pamphile J.A."/>
            <person name="Patussi E.V."/>
            <person name="Pereira L.F.P."/>
            <person name="Pereira-Ferrari L."/>
            <person name="Pinto F.G.S."/>
            <person name="Precoma C."/>
            <person name="Prioli A.J."/>
            <person name="Prioli S.M.A.P."/>
            <person name="Raittz R.T."/>
            <person name="Ramos H.J.O."/>
            <person name="Ribeiro E.M.S.F."/>
            <person name="Rigo L.U."/>
            <person name="Rocha C.L.M.S.C."/>
            <person name="Rocha S.N."/>
            <person name="Santos K."/>
            <person name="Satori D."/>
            <person name="Silva A.G."/>
            <person name="Simao R.C.G."/>
            <person name="Soares M.A.M."/>
            <person name="Souza E.M."/>
            <person name="Steffens M.B.R."/>
            <person name="Steindel M."/>
            <person name="Tadra-Sfeir M.Z."/>
            <person name="Takahashi E.K."/>
            <person name="Torres R.A."/>
            <person name="Valle J.S."/>
            <person name="Vernal J.I."/>
            <person name="Vilas-Boas L.A."/>
            <person name="Watanabe M.A.E."/>
            <person name="Weiss V.A."/>
            <person name="Yates M.A."/>
            <person name="Souza E.M."/>
        </authorList>
    </citation>
    <scope>NUCLEOTIDE SEQUENCE [LARGE SCALE GENOMIC DNA]</scope>
    <source>
        <strain evidence="2 3">SmR1</strain>
    </source>
</reference>
<feature type="compositionally biased region" description="Low complexity" evidence="1">
    <location>
        <begin position="382"/>
        <end position="402"/>
    </location>
</feature>